<evidence type="ECO:0000256" key="5">
    <source>
        <dbReference type="ARBA" id="ARBA00022840"/>
    </source>
</evidence>
<keyword evidence="5" id="KW-0067">ATP-binding</keyword>
<dbReference type="PANTHER" id="PTHR43085">
    <property type="entry name" value="HEXOKINASE FAMILY MEMBER"/>
    <property type="match status" value="1"/>
</dbReference>
<evidence type="ECO:0000256" key="2">
    <source>
        <dbReference type="ARBA" id="ARBA00022679"/>
    </source>
</evidence>
<dbReference type="Pfam" id="PF00294">
    <property type="entry name" value="PfkB"/>
    <property type="match status" value="1"/>
</dbReference>
<organism evidence="7">
    <name type="scientific">Ignisphaera aggregans</name>
    <dbReference type="NCBI Taxonomy" id="334771"/>
    <lineage>
        <taxon>Archaea</taxon>
        <taxon>Thermoproteota</taxon>
        <taxon>Thermoprotei</taxon>
        <taxon>Desulfurococcales</taxon>
        <taxon>Desulfurococcaceae</taxon>
        <taxon>Ignisphaera</taxon>
    </lineage>
</organism>
<reference evidence="7" key="1">
    <citation type="journal article" date="2020" name="mSystems">
        <title>Genome- and Community-Level Interaction Insights into Carbon Utilization and Element Cycling Functions of Hydrothermarchaeota in Hydrothermal Sediment.</title>
        <authorList>
            <person name="Zhou Z."/>
            <person name="Liu Y."/>
            <person name="Xu W."/>
            <person name="Pan J."/>
            <person name="Luo Z.H."/>
            <person name="Li M."/>
        </authorList>
    </citation>
    <scope>NUCLEOTIDE SEQUENCE [LARGE SCALE GENOMIC DNA]</scope>
    <source>
        <strain evidence="7">SpSt-732</strain>
    </source>
</reference>
<sequence>MARLGHRGGFIGAVGSDPFGEMLKAFLVNEGVDVRGVVVKKARTSLAFVLLREGGERDFFFHRLPWAETADTMLRPEDVDLSLVTEAHVLHVSGVATAFPPLSEAVYAAMRHAFTAGLHVSFDPNYRGDIWGSGEGALKAMERFLKVTTLLTMGLDEAVNMFGSEDYRAVAERVMEAYENLHYVAIRLGRRGAYVRSRKGEAYAPAFEVKAVDTTGAGDAWTAAFIVFHLLEKKDLELAVKLSNAFAALKRLKRGAVTGIPRRRELEEFAKNLGVGLG</sequence>
<dbReference type="PANTHER" id="PTHR43085:SF1">
    <property type="entry name" value="PSEUDOURIDINE KINASE-RELATED"/>
    <property type="match status" value="1"/>
</dbReference>
<dbReference type="SUPFAM" id="SSF53613">
    <property type="entry name" value="Ribokinase-like"/>
    <property type="match status" value="1"/>
</dbReference>
<protein>
    <submittedName>
        <fullName evidence="7">Sugar kinase</fullName>
    </submittedName>
</protein>
<dbReference type="InterPro" id="IPR011611">
    <property type="entry name" value="PfkB_dom"/>
</dbReference>
<dbReference type="AlphaFoldDB" id="A0A7C4BD77"/>
<dbReference type="GO" id="GO:0005524">
    <property type="term" value="F:ATP binding"/>
    <property type="evidence" value="ECO:0007669"/>
    <property type="project" value="UniProtKB-KW"/>
</dbReference>
<dbReference type="InterPro" id="IPR002173">
    <property type="entry name" value="Carboh/pur_kinase_PfkB_CS"/>
</dbReference>
<evidence type="ECO:0000256" key="1">
    <source>
        <dbReference type="ARBA" id="ARBA00010688"/>
    </source>
</evidence>
<keyword evidence="4 7" id="KW-0418">Kinase</keyword>
<dbReference type="GO" id="GO:0016301">
    <property type="term" value="F:kinase activity"/>
    <property type="evidence" value="ECO:0007669"/>
    <property type="project" value="UniProtKB-KW"/>
</dbReference>
<dbReference type="PROSITE" id="PS00584">
    <property type="entry name" value="PFKB_KINASES_2"/>
    <property type="match status" value="1"/>
</dbReference>
<evidence type="ECO:0000313" key="7">
    <source>
        <dbReference type="EMBL" id="HGI87696.1"/>
    </source>
</evidence>
<keyword evidence="3" id="KW-0547">Nucleotide-binding</keyword>
<keyword evidence="2" id="KW-0808">Transferase</keyword>
<dbReference type="CDD" id="cd01166">
    <property type="entry name" value="KdgK"/>
    <property type="match status" value="1"/>
</dbReference>
<feature type="domain" description="Carbohydrate kinase PfkB" evidence="6">
    <location>
        <begin position="1"/>
        <end position="261"/>
    </location>
</feature>
<accession>A0A7C4BD77</accession>
<dbReference type="EMBL" id="DTFF01000042">
    <property type="protein sequence ID" value="HGI87696.1"/>
    <property type="molecule type" value="Genomic_DNA"/>
</dbReference>
<evidence type="ECO:0000256" key="4">
    <source>
        <dbReference type="ARBA" id="ARBA00022777"/>
    </source>
</evidence>
<gene>
    <name evidence="7" type="ORF">ENV14_04810</name>
</gene>
<proteinExistence type="inferred from homology"/>
<dbReference type="InterPro" id="IPR029056">
    <property type="entry name" value="Ribokinase-like"/>
</dbReference>
<evidence type="ECO:0000256" key="3">
    <source>
        <dbReference type="ARBA" id="ARBA00022741"/>
    </source>
</evidence>
<dbReference type="Gene3D" id="3.40.1190.20">
    <property type="match status" value="1"/>
</dbReference>
<dbReference type="InterPro" id="IPR050306">
    <property type="entry name" value="PfkB_Carbo_kinase"/>
</dbReference>
<comment type="similarity">
    <text evidence="1">Belongs to the carbohydrate kinase PfkB family.</text>
</comment>
<comment type="caution">
    <text evidence="7">The sequence shown here is derived from an EMBL/GenBank/DDBJ whole genome shotgun (WGS) entry which is preliminary data.</text>
</comment>
<name>A0A7C4BD77_9CREN</name>
<evidence type="ECO:0000259" key="6">
    <source>
        <dbReference type="Pfam" id="PF00294"/>
    </source>
</evidence>